<evidence type="ECO:0000313" key="2">
    <source>
        <dbReference type="EMBL" id="EDS43242.1"/>
    </source>
</evidence>
<sequence length="254" mass="26811">MAVHGHPRQTRTTSDDKDKANSPFESNGLKKEEVNSTNGVVIVNGIDDDKGFNRTPGSRQPSPAEEQMPRGSTLLDAPSHHGSGFPQHPSLHHMLGSAAAAAAAAAAVGAGAAGGANDVAQQAAAAALGSYHPQMINQMSQMSQLSQMNQMNQLNQMQSHVMNGVGGIPQITQSQMVSQPGQGPNQIESPANLLQQPHNFDVQPLTRAHPVLRCTLPHETSCVDAAIHNVILPQVPIVSGKSFRHRRCPCSGCL</sequence>
<evidence type="ECO:0000256" key="1">
    <source>
        <dbReference type="SAM" id="MobiDB-lite"/>
    </source>
</evidence>
<dbReference type="AlphaFoldDB" id="B0X9P0"/>
<dbReference type="EnsemblMetazoa" id="CPIJ015973-RA">
    <property type="protein sequence ID" value="CPIJ015973-PA"/>
    <property type="gene ID" value="CPIJ015973"/>
</dbReference>
<dbReference type="VEuPathDB" id="VectorBase:CQUJHB018089"/>
<dbReference type="KEGG" id="cqu:CpipJ_CPIJ015973"/>
<dbReference type="InParanoid" id="B0X9P0"/>
<evidence type="ECO:0000313" key="4">
    <source>
        <dbReference type="Proteomes" id="UP000002320"/>
    </source>
</evidence>
<keyword evidence="4" id="KW-1185">Reference proteome</keyword>
<dbReference type="VEuPathDB" id="VectorBase:CPIJ015973"/>
<dbReference type="Proteomes" id="UP000002320">
    <property type="component" value="Unassembled WGS sequence"/>
</dbReference>
<dbReference type="eggNOG" id="KOG1488">
    <property type="taxonomic scope" value="Eukaryota"/>
</dbReference>
<evidence type="ECO:0008006" key="5">
    <source>
        <dbReference type="Google" id="ProtNLM"/>
    </source>
</evidence>
<reference evidence="2" key="1">
    <citation type="submission" date="2007-03" db="EMBL/GenBank/DDBJ databases">
        <title>Annotation of Culex pipiens quinquefasciatus.</title>
        <authorList>
            <consortium name="The Broad Institute Genome Sequencing Platform"/>
            <person name="Atkinson P.W."/>
            <person name="Hemingway J."/>
            <person name="Christensen B.M."/>
            <person name="Higgs S."/>
            <person name="Kodira C."/>
            <person name="Hannick L."/>
            <person name="Megy K."/>
            <person name="O'Leary S."/>
            <person name="Pearson M."/>
            <person name="Haas B.J."/>
            <person name="Mauceli E."/>
            <person name="Wortman J.R."/>
            <person name="Lee N.H."/>
            <person name="Guigo R."/>
            <person name="Stanke M."/>
            <person name="Alvarado L."/>
            <person name="Amedeo P."/>
            <person name="Antoine C.H."/>
            <person name="Arensburger P."/>
            <person name="Bidwell S.L."/>
            <person name="Crawford M."/>
            <person name="Camaro F."/>
            <person name="Devon K."/>
            <person name="Engels R."/>
            <person name="Hammond M."/>
            <person name="Howarth C."/>
            <person name="Koehrsen M."/>
            <person name="Lawson D."/>
            <person name="Montgomery P."/>
            <person name="Nene V."/>
            <person name="Nusbaum C."/>
            <person name="Puiu D."/>
            <person name="Romero-Severson J."/>
            <person name="Severson D.W."/>
            <person name="Shumway M."/>
            <person name="Sisk P."/>
            <person name="Stolte C."/>
            <person name="Zeng Q."/>
            <person name="Eisenstadt E."/>
            <person name="Fraser-Liggett C."/>
            <person name="Strausberg R."/>
            <person name="Galagan J."/>
            <person name="Birren B."/>
            <person name="Collins F.H."/>
        </authorList>
    </citation>
    <scope>NUCLEOTIDE SEQUENCE [LARGE SCALE GENOMIC DNA]</scope>
    <source>
        <strain evidence="2">JHB</strain>
    </source>
</reference>
<dbReference type="HOGENOM" id="CLU_1095201_0_0_1"/>
<dbReference type="STRING" id="7176.B0X9P0"/>
<dbReference type="EMBL" id="DS232542">
    <property type="protein sequence ID" value="EDS43242.1"/>
    <property type="molecule type" value="Genomic_DNA"/>
</dbReference>
<reference evidence="3" key="2">
    <citation type="submission" date="2021-02" db="UniProtKB">
        <authorList>
            <consortium name="EnsemblMetazoa"/>
        </authorList>
    </citation>
    <scope>IDENTIFICATION</scope>
    <source>
        <strain evidence="3">JHB</strain>
    </source>
</reference>
<gene>
    <name evidence="3" type="primary">6049637</name>
    <name evidence="2" type="ORF">CpipJ_CPIJ015973</name>
</gene>
<protein>
    <recommendedName>
        <fullName evidence="5">Pumilio</fullName>
    </recommendedName>
</protein>
<dbReference type="OrthoDB" id="668540at2759"/>
<organism>
    <name type="scientific">Culex quinquefasciatus</name>
    <name type="common">Southern house mosquito</name>
    <name type="synonym">Culex pungens</name>
    <dbReference type="NCBI Taxonomy" id="7176"/>
    <lineage>
        <taxon>Eukaryota</taxon>
        <taxon>Metazoa</taxon>
        <taxon>Ecdysozoa</taxon>
        <taxon>Arthropoda</taxon>
        <taxon>Hexapoda</taxon>
        <taxon>Insecta</taxon>
        <taxon>Pterygota</taxon>
        <taxon>Neoptera</taxon>
        <taxon>Endopterygota</taxon>
        <taxon>Diptera</taxon>
        <taxon>Nematocera</taxon>
        <taxon>Culicoidea</taxon>
        <taxon>Culicidae</taxon>
        <taxon>Culicinae</taxon>
        <taxon>Culicini</taxon>
        <taxon>Culex</taxon>
        <taxon>Culex</taxon>
    </lineage>
</organism>
<evidence type="ECO:0000313" key="3">
    <source>
        <dbReference type="EnsemblMetazoa" id="CPIJ015973-PA"/>
    </source>
</evidence>
<proteinExistence type="predicted"/>
<feature type="region of interest" description="Disordered" evidence="1">
    <location>
        <begin position="1"/>
        <end position="88"/>
    </location>
</feature>
<accession>B0X9P0</accession>
<name>B0X9P0_CULQU</name>